<evidence type="ECO:0000259" key="3">
    <source>
        <dbReference type="Pfam" id="PF17189"/>
    </source>
</evidence>
<dbReference type="InterPro" id="IPR017853">
    <property type="entry name" value="GH"/>
</dbReference>
<dbReference type="InterPro" id="IPR039514">
    <property type="entry name" value="6GAL-like"/>
</dbReference>
<evidence type="ECO:0000259" key="2">
    <source>
        <dbReference type="Pfam" id="PF14587"/>
    </source>
</evidence>
<dbReference type="Gene3D" id="2.60.40.1180">
    <property type="entry name" value="Golgi alpha-mannosidase II"/>
    <property type="match status" value="1"/>
</dbReference>
<dbReference type="InterPro" id="IPR013780">
    <property type="entry name" value="Glyco_hydro_b"/>
</dbReference>
<dbReference type="PANTHER" id="PTHR42767">
    <property type="entry name" value="ENDO-BETA-1,6-GALACTANASE"/>
    <property type="match status" value="1"/>
</dbReference>
<proteinExistence type="predicted"/>
<dbReference type="InterPro" id="IPR039743">
    <property type="entry name" value="6GAL/EXGAL"/>
</dbReference>
<dbReference type="Pfam" id="PF14587">
    <property type="entry name" value="Glyco_hydr_30_2"/>
    <property type="match status" value="1"/>
</dbReference>
<dbReference type="SUPFAM" id="SSF51445">
    <property type="entry name" value="(Trans)glycosidases"/>
    <property type="match status" value="1"/>
</dbReference>
<dbReference type="Proteomes" id="UP000468388">
    <property type="component" value="Unassembled WGS sequence"/>
</dbReference>
<dbReference type="Pfam" id="PF17189">
    <property type="entry name" value="Glyco_hydro_30C"/>
    <property type="match status" value="1"/>
</dbReference>
<keyword evidence="1" id="KW-0732">Signal</keyword>
<name>A0A6N8JBT2_9BACT</name>
<dbReference type="InterPro" id="IPR033452">
    <property type="entry name" value="GH30_C"/>
</dbReference>
<dbReference type="RefSeq" id="WP_157300398.1">
    <property type="nucleotide sequence ID" value="NZ_BAAAZB010000006.1"/>
</dbReference>
<keyword evidence="4" id="KW-0858">Xylan degradation</keyword>
<dbReference type="Gene3D" id="3.20.20.80">
    <property type="entry name" value="Glycosidases"/>
    <property type="match status" value="1"/>
</dbReference>
<protein>
    <submittedName>
        <fullName evidence="4">Xylanase</fullName>
    </submittedName>
</protein>
<evidence type="ECO:0000256" key="1">
    <source>
        <dbReference type="SAM" id="SignalP"/>
    </source>
</evidence>
<evidence type="ECO:0000313" key="5">
    <source>
        <dbReference type="Proteomes" id="UP000468388"/>
    </source>
</evidence>
<accession>A0A6N8JBT2</accession>
<sequence>MRRITCILFLSYGINTAAAQTAAVHLNPDTTYQTISNFGASDAWSCQFVGQWPDVKKNVIADWLFSTDTTASGQPAGIGLSMWRFNIGAGTAKQTDIKDEWHRAGTWEDQEGQLWFLQAAKKHHVPQFLAFVNSPPVNLTLNGKGFATKGMSNISPDKYDAFAVSITDAISGIYKKTGILFDYISPVNEPQWDWSDDKQEGCPYNNEQISGVTKSLSKALINKKIPTKIVIGEAGQIDYLYAKLNKPDKGEQIHAFFDKNSPYYVGDLANVKHIISAHSYFTTSPAAKAIGIRSNLAKAAKNITFWQSEYCILGGNDGEINGDKRDYGMDAALYLARVIHYDLTVANAAAWQYWLAVSPYDYKDGLIYIDKNKTDGEYRDSKMLWVLGNYSRFIRPGAKRIKVTIDNNDLLVSAYKNTDKTIDIVIVNSSKEAVKIAMDKAFRAYVTSDTGNLQPTGIGKTIDIPARSVVTLTNH</sequence>
<reference evidence="4 5" key="1">
    <citation type="submission" date="2019-12" db="EMBL/GenBank/DDBJ databases">
        <title>The draft genomic sequence of strain Chitinophaga oryziterrae JCM 16595.</title>
        <authorList>
            <person name="Zhang X."/>
        </authorList>
    </citation>
    <scope>NUCLEOTIDE SEQUENCE [LARGE SCALE GENOMIC DNA]</scope>
    <source>
        <strain evidence="4 5">JCM 16595</strain>
    </source>
</reference>
<dbReference type="PANTHER" id="PTHR42767:SF1">
    <property type="entry name" value="ENDO-BETA-1,6-GALACTANASE-LIKE DOMAIN-CONTAINING PROTEIN"/>
    <property type="match status" value="1"/>
</dbReference>
<dbReference type="GO" id="GO:0045493">
    <property type="term" value="P:xylan catabolic process"/>
    <property type="evidence" value="ECO:0007669"/>
    <property type="project" value="UniProtKB-KW"/>
</dbReference>
<dbReference type="GO" id="GO:0004553">
    <property type="term" value="F:hydrolase activity, hydrolyzing O-glycosyl compounds"/>
    <property type="evidence" value="ECO:0007669"/>
    <property type="project" value="InterPro"/>
</dbReference>
<dbReference type="AlphaFoldDB" id="A0A6N8JBT2"/>
<keyword evidence="4" id="KW-0326">Glycosidase</keyword>
<feature type="signal peptide" evidence="1">
    <location>
        <begin position="1"/>
        <end position="19"/>
    </location>
</feature>
<gene>
    <name evidence="4" type="ORF">GO495_14395</name>
</gene>
<feature type="chain" id="PRO_5026688396" evidence="1">
    <location>
        <begin position="20"/>
        <end position="475"/>
    </location>
</feature>
<dbReference type="EMBL" id="WRXO01000003">
    <property type="protein sequence ID" value="MVT41776.1"/>
    <property type="molecule type" value="Genomic_DNA"/>
</dbReference>
<evidence type="ECO:0000313" key="4">
    <source>
        <dbReference type="EMBL" id="MVT41776.1"/>
    </source>
</evidence>
<keyword evidence="4" id="KW-0119">Carbohydrate metabolism</keyword>
<keyword evidence="5" id="KW-1185">Reference proteome</keyword>
<keyword evidence="4" id="KW-0624">Polysaccharide degradation</keyword>
<dbReference type="SUPFAM" id="SSF51011">
    <property type="entry name" value="Glycosyl hydrolase domain"/>
    <property type="match status" value="1"/>
</dbReference>
<keyword evidence="4" id="KW-0378">Hydrolase</keyword>
<organism evidence="4 5">
    <name type="scientific">Chitinophaga oryziterrae</name>
    <dbReference type="NCBI Taxonomy" id="1031224"/>
    <lineage>
        <taxon>Bacteria</taxon>
        <taxon>Pseudomonadati</taxon>
        <taxon>Bacteroidota</taxon>
        <taxon>Chitinophagia</taxon>
        <taxon>Chitinophagales</taxon>
        <taxon>Chitinophagaceae</taxon>
        <taxon>Chitinophaga</taxon>
    </lineage>
</organism>
<feature type="domain" description="Glycosyl hydrolase family 30 beta sandwich" evidence="3">
    <location>
        <begin position="397"/>
        <end position="472"/>
    </location>
</feature>
<comment type="caution">
    <text evidence="4">The sequence shown here is derived from an EMBL/GenBank/DDBJ whole genome shotgun (WGS) entry which is preliminary data.</text>
</comment>
<feature type="domain" description="Endo-beta-1,6-galactanase-like" evidence="2">
    <location>
        <begin position="23"/>
        <end position="368"/>
    </location>
</feature>
<dbReference type="OrthoDB" id="9806701at2"/>